<keyword evidence="4" id="KW-1185">Reference proteome</keyword>
<dbReference type="EMBL" id="BAAANT010000008">
    <property type="protein sequence ID" value="GAA2138687.1"/>
    <property type="molecule type" value="Genomic_DNA"/>
</dbReference>
<feature type="transmembrane region" description="Helical" evidence="2">
    <location>
        <begin position="138"/>
        <end position="159"/>
    </location>
</feature>
<evidence type="ECO:0000256" key="2">
    <source>
        <dbReference type="SAM" id="Phobius"/>
    </source>
</evidence>
<keyword evidence="2" id="KW-0472">Membrane</keyword>
<feature type="transmembrane region" description="Helical" evidence="2">
    <location>
        <begin position="82"/>
        <end position="104"/>
    </location>
</feature>
<proteinExistence type="predicted"/>
<evidence type="ECO:0000256" key="1">
    <source>
        <dbReference type="SAM" id="MobiDB-lite"/>
    </source>
</evidence>
<dbReference type="Proteomes" id="UP001422759">
    <property type="component" value="Unassembled WGS sequence"/>
</dbReference>
<feature type="region of interest" description="Disordered" evidence="1">
    <location>
        <begin position="1"/>
        <end position="22"/>
    </location>
</feature>
<evidence type="ECO:0000313" key="4">
    <source>
        <dbReference type="Proteomes" id="UP001422759"/>
    </source>
</evidence>
<feature type="transmembrane region" description="Helical" evidence="2">
    <location>
        <begin position="55"/>
        <end position="76"/>
    </location>
</feature>
<feature type="transmembrane region" description="Helical" evidence="2">
    <location>
        <begin position="179"/>
        <end position="204"/>
    </location>
</feature>
<reference evidence="3 4" key="1">
    <citation type="journal article" date="2019" name="Int. J. Syst. Evol. Microbiol.">
        <title>The Global Catalogue of Microorganisms (GCM) 10K type strain sequencing project: providing services to taxonomists for standard genome sequencing and annotation.</title>
        <authorList>
            <consortium name="The Broad Institute Genomics Platform"/>
            <consortium name="The Broad Institute Genome Sequencing Center for Infectious Disease"/>
            <person name="Wu L."/>
            <person name="Ma J."/>
        </authorList>
    </citation>
    <scope>NUCLEOTIDE SEQUENCE [LARGE SCALE GENOMIC DNA]</scope>
    <source>
        <strain evidence="3 4">JCM 14560</strain>
    </source>
</reference>
<comment type="caution">
    <text evidence="3">The sequence shown here is derived from an EMBL/GenBank/DDBJ whole genome shotgun (WGS) entry which is preliminary data.</text>
</comment>
<protein>
    <submittedName>
        <fullName evidence="3">Uncharacterized protein</fullName>
    </submittedName>
</protein>
<evidence type="ECO:0000313" key="3">
    <source>
        <dbReference type="EMBL" id="GAA2138687.1"/>
    </source>
</evidence>
<name>A0ABN2Z990_9ACTN</name>
<keyword evidence="2" id="KW-1133">Transmembrane helix</keyword>
<dbReference type="RefSeq" id="WP_344463120.1">
    <property type="nucleotide sequence ID" value="NZ_BAAANT010000008.1"/>
</dbReference>
<sequence length="218" mass="23558">MVQTFQRAEQADRAEQGHQAPARLSAEAAQVTGVGGRVKRFLLTPFRADTWRRMLHALVAPLGLLWMFASISAMGAGHKHNAGLPALLAVLGLGALAVWFGPWFELARVRWFLGHRVAPAQGGTGIGRRIGFFFTNMAVSGLAFVLVLGTAIIGGRNLSYPIWGWRPYPDPDWGGPTPVGAVAVHFAAGVAAALLFPWLVVALTKVHTRLVHRMLGER</sequence>
<keyword evidence="2" id="KW-0812">Transmembrane</keyword>
<accession>A0ABN2Z990</accession>
<organism evidence="3 4">
    <name type="scientific">Kitasatospora kazusensis</name>
    <dbReference type="NCBI Taxonomy" id="407974"/>
    <lineage>
        <taxon>Bacteria</taxon>
        <taxon>Bacillati</taxon>
        <taxon>Actinomycetota</taxon>
        <taxon>Actinomycetes</taxon>
        <taxon>Kitasatosporales</taxon>
        <taxon>Streptomycetaceae</taxon>
        <taxon>Kitasatospora</taxon>
    </lineage>
</organism>
<gene>
    <name evidence="3" type="ORF">GCM10009760_20210</name>
</gene>